<dbReference type="PANTHER" id="PTHR34309:SF1">
    <property type="entry name" value="PROTEIN GLCG"/>
    <property type="match status" value="1"/>
</dbReference>
<evidence type="ECO:0000256" key="1">
    <source>
        <dbReference type="SAM" id="SignalP"/>
    </source>
</evidence>
<keyword evidence="1" id="KW-0732">Signal</keyword>
<reference evidence="2 3" key="1">
    <citation type="submission" date="2023-01" db="EMBL/GenBank/DDBJ databases">
        <title>Description of Helicobacter ibis sp. nov. isolated from faecal droppings of black-faced ibis (Theristicus melanopis).</title>
        <authorList>
            <person name="Lopez-Cantillo M."/>
            <person name="Vidal-Veuthey B."/>
            <person name="Mella A."/>
            <person name="De La Haba R."/>
            <person name="Collado L."/>
        </authorList>
    </citation>
    <scope>NUCLEOTIDE SEQUENCE [LARGE SCALE GENOMIC DNA]</scope>
    <source>
        <strain evidence="2 3">A82</strain>
    </source>
</reference>
<dbReference type="InterPro" id="IPR005624">
    <property type="entry name" value="PduO/GlcC-like"/>
</dbReference>
<sequence length="153" mass="16628">MKNILLIMLFSLCVFAQTKYKPFLDTKLALEILNNAYKESLKQNKHVSISIVDSSGALLAMVRNDNAGVHTVKASFKKAYTAASQKRPTHMIHKGIKEGSIPEDLRYLDDNFSIMDGGLPIIMDNVVVGGIGVGGAHGDEDVEIAKAGLKTLK</sequence>
<name>A0ABT4VC70_9HELI</name>
<feature type="signal peptide" evidence="1">
    <location>
        <begin position="1"/>
        <end position="16"/>
    </location>
</feature>
<comment type="caution">
    <text evidence="2">The sequence shown here is derived from an EMBL/GenBank/DDBJ whole genome shotgun (WGS) entry which is preliminary data.</text>
</comment>
<keyword evidence="3" id="KW-1185">Reference proteome</keyword>
<organism evidence="2 3">
    <name type="scientific">Helicobacter ibis</name>
    <dbReference type="NCBI Taxonomy" id="2962633"/>
    <lineage>
        <taxon>Bacteria</taxon>
        <taxon>Pseudomonadati</taxon>
        <taxon>Campylobacterota</taxon>
        <taxon>Epsilonproteobacteria</taxon>
        <taxon>Campylobacterales</taxon>
        <taxon>Helicobacteraceae</taxon>
        <taxon>Helicobacter</taxon>
    </lineage>
</organism>
<evidence type="ECO:0000313" key="3">
    <source>
        <dbReference type="Proteomes" id="UP001210261"/>
    </source>
</evidence>
<gene>
    <name evidence="2" type="ORF">PF021_01260</name>
</gene>
<protein>
    <submittedName>
        <fullName evidence="2">Heme-binding protein</fullName>
    </submittedName>
</protein>
<dbReference type="InterPro" id="IPR038084">
    <property type="entry name" value="PduO/GlcC-like_sf"/>
</dbReference>
<dbReference type="PANTHER" id="PTHR34309">
    <property type="entry name" value="SLR1406 PROTEIN"/>
    <property type="match status" value="1"/>
</dbReference>
<dbReference type="EMBL" id="JAQHXR010000001">
    <property type="protein sequence ID" value="MDA3968299.1"/>
    <property type="molecule type" value="Genomic_DNA"/>
</dbReference>
<dbReference type="SUPFAM" id="SSF143744">
    <property type="entry name" value="GlcG-like"/>
    <property type="match status" value="1"/>
</dbReference>
<proteinExistence type="predicted"/>
<dbReference type="InterPro" id="IPR052517">
    <property type="entry name" value="GlcG_carb_metab_protein"/>
</dbReference>
<dbReference type="Pfam" id="PF03928">
    <property type="entry name" value="HbpS-like"/>
    <property type="match status" value="1"/>
</dbReference>
<dbReference type="Proteomes" id="UP001210261">
    <property type="component" value="Unassembled WGS sequence"/>
</dbReference>
<dbReference type="Gene3D" id="3.30.450.150">
    <property type="entry name" value="Haem-degrading domain"/>
    <property type="match status" value="1"/>
</dbReference>
<evidence type="ECO:0000313" key="2">
    <source>
        <dbReference type="EMBL" id="MDA3968299.1"/>
    </source>
</evidence>
<dbReference type="RefSeq" id="WP_271020592.1">
    <property type="nucleotide sequence ID" value="NZ_JAQHXR010000001.1"/>
</dbReference>
<accession>A0ABT4VC70</accession>
<feature type="chain" id="PRO_5045485812" evidence="1">
    <location>
        <begin position="17"/>
        <end position="153"/>
    </location>
</feature>